<accession>A0ABP8XKK9</accession>
<keyword evidence="4" id="KW-1185">Reference proteome</keyword>
<dbReference type="SUPFAM" id="SSF46785">
    <property type="entry name" value="Winged helix' DNA-binding domain"/>
    <property type="match status" value="1"/>
</dbReference>
<feature type="domain" description="HTH marR-type" evidence="2">
    <location>
        <begin position="21"/>
        <end position="160"/>
    </location>
</feature>
<dbReference type="SMART" id="SM00347">
    <property type="entry name" value="HTH_MARR"/>
    <property type="match status" value="1"/>
</dbReference>
<dbReference type="Gene3D" id="1.10.10.10">
    <property type="entry name" value="Winged helix-like DNA-binding domain superfamily/Winged helix DNA-binding domain"/>
    <property type="match status" value="1"/>
</dbReference>
<dbReference type="InterPro" id="IPR000835">
    <property type="entry name" value="HTH_MarR-typ"/>
</dbReference>
<reference evidence="4" key="1">
    <citation type="journal article" date="2019" name="Int. J. Syst. Evol. Microbiol.">
        <title>The Global Catalogue of Microorganisms (GCM) 10K type strain sequencing project: providing services to taxonomists for standard genome sequencing and annotation.</title>
        <authorList>
            <consortium name="The Broad Institute Genomics Platform"/>
            <consortium name="The Broad Institute Genome Sequencing Center for Infectious Disease"/>
            <person name="Wu L."/>
            <person name="Ma J."/>
        </authorList>
    </citation>
    <scope>NUCLEOTIDE SEQUENCE [LARGE SCALE GENOMIC DNA]</scope>
    <source>
        <strain evidence="4">JCM 17975</strain>
    </source>
</reference>
<evidence type="ECO:0000256" key="1">
    <source>
        <dbReference type="SAM" id="MobiDB-lite"/>
    </source>
</evidence>
<evidence type="ECO:0000313" key="4">
    <source>
        <dbReference type="Proteomes" id="UP001500843"/>
    </source>
</evidence>
<protein>
    <recommendedName>
        <fullName evidence="2">HTH marR-type domain-containing protein</fullName>
    </recommendedName>
</protein>
<dbReference type="InterPro" id="IPR036388">
    <property type="entry name" value="WH-like_DNA-bd_sf"/>
</dbReference>
<evidence type="ECO:0000313" key="3">
    <source>
        <dbReference type="EMBL" id="GAA4708724.1"/>
    </source>
</evidence>
<dbReference type="Pfam" id="PF12802">
    <property type="entry name" value="MarR_2"/>
    <property type="match status" value="1"/>
</dbReference>
<dbReference type="EMBL" id="BAABHM010000015">
    <property type="protein sequence ID" value="GAA4708724.1"/>
    <property type="molecule type" value="Genomic_DNA"/>
</dbReference>
<organism evidence="3 4">
    <name type="scientific">Promicromonospora umidemergens</name>
    <dbReference type="NCBI Taxonomy" id="629679"/>
    <lineage>
        <taxon>Bacteria</taxon>
        <taxon>Bacillati</taxon>
        <taxon>Actinomycetota</taxon>
        <taxon>Actinomycetes</taxon>
        <taxon>Micrococcales</taxon>
        <taxon>Promicromonosporaceae</taxon>
        <taxon>Promicromonospora</taxon>
    </lineage>
</organism>
<dbReference type="InterPro" id="IPR039422">
    <property type="entry name" value="MarR/SlyA-like"/>
</dbReference>
<dbReference type="PROSITE" id="PS50995">
    <property type="entry name" value="HTH_MARR_2"/>
    <property type="match status" value="1"/>
</dbReference>
<sequence length="166" mass="18081">MTQDSTSPSRPEPVPSRSRGWDETALVLRELAWTVHRRGMHPPGSPSLPVTEIAVLTLVRERPGLSVGEVSRRLDLQQSNASAAVRALVGRALVRREPGAVDRRVTRLFPTEAAEAEHVALAENWAGPVREALRGLEPEHVAAIAAATEALRVLEERIRTDGGEQV</sequence>
<dbReference type="InterPro" id="IPR036390">
    <property type="entry name" value="WH_DNA-bd_sf"/>
</dbReference>
<comment type="caution">
    <text evidence="3">The sequence shown here is derived from an EMBL/GenBank/DDBJ whole genome shotgun (WGS) entry which is preliminary data.</text>
</comment>
<dbReference type="RefSeq" id="WP_253874788.1">
    <property type="nucleotide sequence ID" value="NZ_BAABHM010000015.1"/>
</dbReference>
<evidence type="ECO:0000259" key="2">
    <source>
        <dbReference type="PROSITE" id="PS50995"/>
    </source>
</evidence>
<dbReference type="PANTHER" id="PTHR33164:SF43">
    <property type="entry name" value="HTH-TYPE TRANSCRIPTIONAL REPRESSOR YETL"/>
    <property type="match status" value="1"/>
</dbReference>
<name>A0ABP8XKK9_9MICO</name>
<proteinExistence type="predicted"/>
<dbReference type="Proteomes" id="UP001500843">
    <property type="component" value="Unassembled WGS sequence"/>
</dbReference>
<dbReference type="PANTHER" id="PTHR33164">
    <property type="entry name" value="TRANSCRIPTIONAL REGULATOR, MARR FAMILY"/>
    <property type="match status" value="1"/>
</dbReference>
<gene>
    <name evidence="3" type="ORF">GCM10023198_34310</name>
</gene>
<feature type="region of interest" description="Disordered" evidence="1">
    <location>
        <begin position="1"/>
        <end position="21"/>
    </location>
</feature>